<organism evidence="2 3">
    <name type="scientific">Candidatus Thiodiazotropha taylori</name>
    <dbReference type="NCBI Taxonomy" id="2792791"/>
    <lineage>
        <taxon>Bacteria</taxon>
        <taxon>Pseudomonadati</taxon>
        <taxon>Pseudomonadota</taxon>
        <taxon>Gammaproteobacteria</taxon>
        <taxon>Chromatiales</taxon>
        <taxon>Sedimenticolaceae</taxon>
        <taxon>Candidatus Thiodiazotropha</taxon>
    </lineage>
</organism>
<feature type="region of interest" description="Disordered" evidence="1">
    <location>
        <begin position="24"/>
        <end position="89"/>
    </location>
</feature>
<dbReference type="EMBL" id="JAEPCM010000851">
    <property type="protein sequence ID" value="MCG7949113.1"/>
    <property type="molecule type" value="Genomic_DNA"/>
</dbReference>
<feature type="compositionally biased region" description="Low complexity" evidence="1">
    <location>
        <begin position="50"/>
        <end position="64"/>
    </location>
</feature>
<dbReference type="Proteomes" id="UP000886667">
    <property type="component" value="Unassembled WGS sequence"/>
</dbReference>
<sequence length="89" mass="9189">MCSIEAGLYAGAAVVGQLASNRRNDKMLQAQKKANKPMPEQPKVADASVRRAGNLARRAAARGGQSSTRRTNPLGITGSAGNARTLLGG</sequence>
<evidence type="ECO:0000313" key="2">
    <source>
        <dbReference type="EMBL" id="MCG7949113.1"/>
    </source>
</evidence>
<evidence type="ECO:0000256" key="1">
    <source>
        <dbReference type="SAM" id="MobiDB-lite"/>
    </source>
</evidence>
<protein>
    <submittedName>
        <fullName evidence="2">Uncharacterized protein</fullName>
    </submittedName>
</protein>
<dbReference type="AlphaFoldDB" id="A0A9E4T826"/>
<comment type="caution">
    <text evidence="2">The sequence shown here is derived from an EMBL/GenBank/DDBJ whole genome shotgun (WGS) entry which is preliminary data.</text>
</comment>
<evidence type="ECO:0000313" key="3">
    <source>
        <dbReference type="Proteomes" id="UP000886667"/>
    </source>
</evidence>
<proteinExistence type="predicted"/>
<accession>A0A9E4T826</accession>
<gene>
    <name evidence="2" type="ORF">JAZ07_22480</name>
</gene>
<name>A0A9E4T826_9GAMM</name>
<reference evidence="2" key="1">
    <citation type="journal article" date="2021" name="Proc. Natl. Acad. Sci. U.S.A.">
        <title>Global biogeography of chemosynthetic symbionts reveals both localized and globally distributed symbiont groups. .</title>
        <authorList>
            <person name="Osvatic J.T."/>
            <person name="Wilkins L.G.E."/>
            <person name="Leibrecht L."/>
            <person name="Leray M."/>
            <person name="Zauner S."/>
            <person name="Polzin J."/>
            <person name="Camacho Y."/>
            <person name="Gros O."/>
            <person name="van Gils J.A."/>
            <person name="Eisen J.A."/>
            <person name="Petersen J.M."/>
            <person name="Yuen B."/>
        </authorList>
    </citation>
    <scope>NUCLEOTIDE SEQUENCE</scope>
    <source>
        <strain evidence="2">MAGclacostrist064TRANS</strain>
    </source>
</reference>